<dbReference type="PROSITE" id="PS51257">
    <property type="entry name" value="PROKAR_LIPOPROTEIN"/>
    <property type="match status" value="1"/>
</dbReference>
<dbReference type="EMBL" id="LGRX02000613">
    <property type="protein sequence ID" value="KAK3288076.1"/>
    <property type="molecule type" value="Genomic_DNA"/>
</dbReference>
<feature type="compositionally biased region" description="Basic residues" evidence="1">
    <location>
        <begin position="35"/>
        <end position="46"/>
    </location>
</feature>
<sequence length="201" mass="22810">MRLEGQSSHSLGSTGACAQRLRRQRLRLGQGRGVRPTRPKAKKARSKAVGAKAIEAEGCVLLGKQAEIRKRVKIEPYLLTYERLQSNTTREMLALTKWLGVEIGSEFDGMHARGTDEDVKNRLTNFDKIETELKALDEPSSKCLLKQMRSTIIEEFEPCPNPWSEKYFQKHGGCKKVDPIPVTESASDHDRLHDPLRWRLS</sequence>
<gene>
    <name evidence="2" type="ORF">CYMTET_4430</name>
</gene>
<protein>
    <submittedName>
        <fullName evidence="2">Uncharacterized protein</fullName>
    </submittedName>
</protein>
<evidence type="ECO:0000313" key="2">
    <source>
        <dbReference type="EMBL" id="KAK3288076.1"/>
    </source>
</evidence>
<accession>A0AAE0LJW0</accession>
<reference evidence="2 3" key="1">
    <citation type="journal article" date="2015" name="Genome Biol. Evol.">
        <title>Comparative Genomics of a Bacterivorous Green Alga Reveals Evolutionary Causalities and Consequences of Phago-Mixotrophic Mode of Nutrition.</title>
        <authorList>
            <person name="Burns J.A."/>
            <person name="Paasch A."/>
            <person name="Narechania A."/>
            <person name="Kim E."/>
        </authorList>
    </citation>
    <scope>NUCLEOTIDE SEQUENCE [LARGE SCALE GENOMIC DNA]</scope>
    <source>
        <strain evidence="2 3">PLY_AMNH</strain>
    </source>
</reference>
<evidence type="ECO:0000313" key="3">
    <source>
        <dbReference type="Proteomes" id="UP001190700"/>
    </source>
</evidence>
<evidence type="ECO:0000256" key="1">
    <source>
        <dbReference type="SAM" id="MobiDB-lite"/>
    </source>
</evidence>
<feature type="region of interest" description="Disordered" evidence="1">
    <location>
        <begin position="27"/>
        <end position="48"/>
    </location>
</feature>
<organism evidence="2 3">
    <name type="scientific">Cymbomonas tetramitiformis</name>
    <dbReference type="NCBI Taxonomy" id="36881"/>
    <lineage>
        <taxon>Eukaryota</taxon>
        <taxon>Viridiplantae</taxon>
        <taxon>Chlorophyta</taxon>
        <taxon>Pyramimonadophyceae</taxon>
        <taxon>Pyramimonadales</taxon>
        <taxon>Pyramimonadaceae</taxon>
        <taxon>Cymbomonas</taxon>
    </lineage>
</organism>
<dbReference type="AlphaFoldDB" id="A0AAE0LJW0"/>
<dbReference type="Proteomes" id="UP001190700">
    <property type="component" value="Unassembled WGS sequence"/>
</dbReference>
<proteinExistence type="predicted"/>
<name>A0AAE0LJW0_9CHLO</name>
<comment type="caution">
    <text evidence="2">The sequence shown here is derived from an EMBL/GenBank/DDBJ whole genome shotgun (WGS) entry which is preliminary data.</text>
</comment>
<keyword evidence="3" id="KW-1185">Reference proteome</keyword>